<sequence>MATKVETELSAPGGVSSEAGSAGSGAAGTRSRWTRSSKAVGAVLSVVGLAAAALTVLDKVGLLPDANPVVVVGPTPRTSDDPDPTAATITTTPAPDPRPAVRITSPVDRQDVQREVDVWGAGDPEPGRSLVVGVLSGTDYYVLRSAIGNADGSWVTESPIKIGEQNRDFCVGFAVVVLSVPTGQVAGFQAANAQHDQAKYTSAALGARSVSVLHSVTVRRQAEPGKTCPR</sequence>
<dbReference type="PATRIC" id="fig|1179773.3.peg.6045"/>
<evidence type="ECO:0000313" key="4">
    <source>
        <dbReference type="Proteomes" id="UP000006281"/>
    </source>
</evidence>
<dbReference type="EMBL" id="HE804045">
    <property type="protein sequence ID" value="CCH33259.1"/>
    <property type="molecule type" value="Genomic_DNA"/>
</dbReference>
<keyword evidence="2" id="KW-0812">Transmembrane</keyword>
<feature type="compositionally biased region" description="Low complexity" evidence="1">
    <location>
        <begin position="10"/>
        <end position="21"/>
    </location>
</feature>
<feature type="region of interest" description="Disordered" evidence="1">
    <location>
        <begin position="73"/>
        <end position="99"/>
    </location>
</feature>
<reference evidence="3 4" key="1">
    <citation type="journal article" date="2012" name="BMC Genomics">
        <title>Complete genome sequence of Saccharothrix espanaensis DSM 44229T and comparison to the other completely sequenced Pseudonocardiaceae.</title>
        <authorList>
            <person name="Strobel T."/>
            <person name="Al-Dilaimi A."/>
            <person name="Blom J."/>
            <person name="Gessner A."/>
            <person name="Kalinowski J."/>
            <person name="Luzhetska M."/>
            <person name="Puhler A."/>
            <person name="Szczepanowski R."/>
            <person name="Bechthold A."/>
            <person name="Ruckert C."/>
        </authorList>
    </citation>
    <scope>NUCLEOTIDE SEQUENCE [LARGE SCALE GENOMIC DNA]</scope>
    <source>
        <strain evidence="4">ATCC 51144 / DSM 44229 / JCM 9112 / NBRC 15066 / NRRL 15764</strain>
    </source>
</reference>
<dbReference type="Proteomes" id="UP000006281">
    <property type="component" value="Chromosome"/>
</dbReference>
<accession>K0K8U2</accession>
<keyword evidence="2" id="KW-0472">Membrane</keyword>
<evidence type="ECO:0000256" key="2">
    <source>
        <dbReference type="SAM" id="Phobius"/>
    </source>
</evidence>
<keyword evidence="4" id="KW-1185">Reference proteome</keyword>
<feature type="compositionally biased region" description="Low complexity" evidence="1">
    <location>
        <begin position="84"/>
        <end position="93"/>
    </location>
</feature>
<gene>
    <name evidence="3" type="ordered locus">BN6_60030</name>
</gene>
<dbReference type="KEGG" id="sesp:BN6_60030"/>
<feature type="region of interest" description="Disordered" evidence="1">
    <location>
        <begin position="1"/>
        <end position="34"/>
    </location>
</feature>
<dbReference type="HOGENOM" id="CLU_1204093_0_0_11"/>
<evidence type="ECO:0000313" key="3">
    <source>
        <dbReference type="EMBL" id="CCH33259.1"/>
    </source>
</evidence>
<keyword evidence="2" id="KW-1133">Transmembrane helix</keyword>
<dbReference type="AlphaFoldDB" id="K0K8U2"/>
<protein>
    <submittedName>
        <fullName evidence="3">Putative membrane protein</fullName>
    </submittedName>
</protein>
<evidence type="ECO:0000256" key="1">
    <source>
        <dbReference type="SAM" id="MobiDB-lite"/>
    </source>
</evidence>
<organism evidence="3 4">
    <name type="scientific">Saccharothrix espanaensis (strain ATCC 51144 / DSM 44229 / JCM 9112 / NBRC 15066 / NRRL 15764)</name>
    <dbReference type="NCBI Taxonomy" id="1179773"/>
    <lineage>
        <taxon>Bacteria</taxon>
        <taxon>Bacillati</taxon>
        <taxon>Actinomycetota</taxon>
        <taxon>Actinomycetes</taxon>
        <taxon>Pseudonocardiales</taxon>
        <taxon>Pseudonocardiaceae</taxon>
        <taxon>Saccharothrix</taxon>
    </lineage>
</organism>
<feature type="transmembrane region" description="Helical" evidence="2">
    <location>
        <begin position="39"/>
        <end position="57"/>
    </location>
</feature>
<name>K0K8U2_SACES</name>
<proteinExistence type="predicted"/>